<dbReference type="PANTHER" id="PTHR46580:SF2">
    <property type="entry name" value="MAM DOMAIN-CONTAINING PROTEIN"/>
    <property type="match status" value="1"/>
</dbReference>
<dbReference type="Pfam" id="PF13517">
    <property type="entry name" value="FG-GAP_3"/>
    <property type="match status" value="1"/>
</dbReference>
<evidence type="ECO:0000313" key="2">
    <source>
        <dbReference type="EMBL" id="OME95210.1"/>
    </source>
</evidence>
<dbReference type="InterPro" id="IPR011330">
    <property type="entry name" value="Glyco_hydro/deAcase_b/a-brl"/>
</dbReference>
<dbReference type="CDD" id="cd10923">
    <property type="entry name" value="CE4_COG5298"/>
    <property type="match status" value="1"/>
</dbReference>
<dbReference type="InterPro" id="IPR013517">
    <property type="entry name" value="FG-GAP"/>
</dbReference>
<comment type="caution">
    <text evidence="2">The sequence shown here is derived from an EMBL/GenBank/DDBJ whole genome shotgun (WGS) entry which is preliminary data.</text>
</comment>
<dbReference type="Gene3D" id="2.130.10.130">
    <property type="entry name" value="Integrin alpha, N-terminal"/>
    <property type="match status" value="1"/>
</dbReference>
<evidence type="ECO:0000313" key="3">
    <source>
        <dbReference type="Proteomes" id="UP000187074"/>
    </source>
</evidence>
<keyword evidence="1" id="KW-0732">Signal</keyword>
<evidence type="ECO:0000256" key="1">
    <source>
        <dbReference type="ARBA" id="ARBA00022729"/>
    </source>
</evidence>
<dbReference type="EMBL" id="MRTF01000002">
    <property type="protein sequence ID" value="OME95210.1"/>
    <property type="molecule type" value="Genomic_DNA"/>
</dbReference>
<dbReference type="Proteomes" id="UP000187074">
    <property type="component" value="Unassembled WGS sequence"/>
</dbReference>
<dbReference type="SUPFAM" id="SSF69318">
    <property type="entry name" value="Integrin alpha N-terminal domain"/>
    <property type="match status" value="1"/>
</dbReference>
<dbReference type="RefSeq" id="WP_076322024.1">
    <property type="nucleotide sequence ID" value="NZ_MRTF01000002.1"/>
</dbReference>
<dbReference type="STRING" id="1401.BK123_09050"/>
<dbReference type="PANTHER" id="PTHR46580">
    <property type="entry name" value="SENSOR KINASE-RELATED"/>
    <property type="match status" value="1"/>
</dbReference>
<protein>
    <recommendedName>
        <fullName evidence="4">DUF2334 domain-containing protein</fullName>
    </recommendedName>
</protein>
<dbReference type="SUPFAM" id="SSF88713">
    <property type="entry name" value="Glycoside hydrolase/deacetylase"/>
    <property type="match status" value="1"/>
</dbReference>
<gene>
    <name evidence="2" type="ORF">BK123_09050</name>
</gene>
<dbReference type="OrthoDB" id="2339428at2"/>
<accession>A0A1R1B6X7</accession>
<proteinExistence type="predicted"/>
<organism evidence="2 3">
    <name type="scientific">Paenibacillus lautus</name>
    <name type="common">Bacillus lautus</name>
    <dbReference type="NCBI Taxonomy" id="1401"/>
    <lineage>
        <taxon>Bacteria</taxon>
        <taxon>Bacillati</taxon>
        <taxon>Bacillota</taxon>
        <taxon>Bacilli</taxon>
        <taxon>Bacillales</taxon>
        <taxon>Paenibacillaceae</taxon>
        <taxon>Paenibacillus</taxon>
    </lineage>
</organism>
<sequence length="609" mass="68082">MNKALIRLEDIGPGGWYETEEQQAKLLVIAQFLHHQQIPFHLAVIPRYVDPVHHVDRSIDDLHDEVSLRFARLLRRMVALGASLGIHGYTHQYGESVSGDGIEFAYPECSANCPPDDPPEALHSLLQLQQSYAYQRVQRAHKMFQAAGLTAVWYETPHYTASSVQRHIIEICNGILYESPPSSPDARRAALQHTPDDPMTNGTIYVPTPLYYVAGDKIEEEVTRMERTLQDFTGDRELASFFYHPYLEFPYIRFLADGTVHYEEHSPLRRIIQSFNRERKSFVTITSILPFIPDFRETRWQDRSTMNRPKFLHATRKEQPDRWIVRDEANNLWYAATFGVLSPIKIHNGIQYIRPLLADWPLYPGGTAMAGDYDGDGSVDAAVWHAELGICEVALGSGSRLVPSGHWLCEFGAVDWKALTGDLDGDGRHDLFLWDPVTGKAAIAYSSGCHFYSPLIQHKVSVQGEGMIPSIGDVNGDGLDDLVVWNSDSGTCQVWLSSGKQLVDAGNWYSDKDSIGSPISVMLGDVDGDGLKDLILVEHTAGNWLVLYSSGTSFWRQEERFGPWVAGESMTPLIGDLTGNGRVSLLAWSPNRLGGTLDAAINSRDRTIG</sequence>
<evidence type="ECO:0008006" key="4">
    <source>
        <dbReference type="Google" id="ProtNLM"/>
    </source>
</evidence>
<name>A0A1R1B6X7_PAELA</name>
<reference evidence="2 3" key="1">
    <citation type="submission" date="2016-11" db="EMBL/GenBank/DDBJ databases">
        <title>Paenibacillus species isolates.</title>
        <authorList>
            <person name="Beno S.M."/>
        </authorList>
    </citation>
    <scope>NUCLEOTIDE SEQUENCE [LARGE SCALE GENOMIC DNA]</scope>
    <source>
        <strain evidence="2 3">FSL F4-0100</strain>
    </source>
</reference>
<dbReference type="Pfam" id="PF10096">
    <property type="entry name" value="DUF2334"/>
    <property type="match status" value="1"/>
</dbReference>
<dbReference type="InterPro" id="IPR028994">
    <property type="entry name" value="Integrin_alpha_N"/>
</dbReference>
<dbReference type="GO" id="GO:0005975">
    <property type="term" value="P:carbohydrate metabolic process"/>
    <property type="evidence" value="ECO:0007669"/>
    <property type="project" value="InterPro"/>
</dbReference>
<dbReference type="InterPro" id="IPR018763">
    <property type="entry name" value="DUF2334"/>
</dbReference>
<dbReference type="AlphaFoldDB" id="A0A1R1B6X7"/>